<evidence type="ECO:0000313" key="1">
    <source>
        <dbReference type="EMBL" id="KAF1850061.1"/>
    </source>
</evidence>
<keyword evidence="2" id="KW-1185">Reference proteome</keyword>
<protein>
    <submittedName>
        <fullName evidence="1">Uncharacterized protein</fullName>
    </submittedName>
</protein>
<gene>
    <name evidence="1" type="ORF">K460DRAFT_265261</name>
</gene>
<sequence length="177" mass="20201">MASMCYYAHATRRHVAGLADHTKDHARASQESLVEIFKEVKSGKIIEHIEVAREIVPLLARKAPLNTMTNAELTENFILEYNGICGALDLLDRLAIDIQVDEELLDYLHRTVSNLHHDLAIAVMWHDLLPYVHLSLMGLRQLRNRITDSEGYHSLVALLGSIDDIERWLSLPPQRFE</sequence>
<accession>A0A9P4GS48</accession>
<dbReference type="AlphaFoldDB" id="A0A9P4GS48"/>
<dbReference type="EMBL" id="ML976614">
    <property type="protein sequence ID" value="KAF1850061.1"/>
    <property type="molecule type" value="Genomic_DNA"/>
</dbReference>
<feature type="non-terminal residue" evidence="1">
    <location>
        <position position="177"/>
    </location>
</feature>
<comment type="caution">
    <text evidence="1">The sequence shown here is derived from an EMBL/GenBank/DDBJ whole genome shotgun (WGS) entry which is preliminary data.</text>
</comment>
<dbReference type="OrthoDB" id="6285980at2759"/>
<proteinExistence type="predicted"/>
<reference evidence="1" key="1">
    <citation type="submission" date="2020-01" db="EMBL/GenBank/DDBJ databases">
        <authorList>
            <consortium name="DOE Joint Genome Institute"/>
            <person name="Haridas S."/>
            <person name="Albert R."/>
            <person name="Binder M."/>
            <person name="Bloem J."/>
            <person name="Labutti K."/>
            <person name="Salamov A."/>
            <person name="Andreopoulos B."/>
            <person name="Baker S.E."/>
            <person name="Barry K."/>
            <person name="Bills G."/>
            <person name="Bluhm B.H."/>
            <person name="Cannon C."/>
            <person name="Castanera R."/>
            <person name="Culley D.E."/>
            <person name="Daum C."/>
            <person name="Ezra D."/>
            <person name="Gonzalez J.B."/>
            <person name="Henrissat B."/>
            <person name="Kuo A."/>
            <person name="Liang C."/>
            <person name="Lipzen A."/>
            <person name="Lutzoni F."/>
            <person name="Magnuson J."/>
            <person name="Mondo S."/>
            <person name="Nolan M."/>
            <person name="Ohm R."/>
            <person name="Pangilinan J."/>
            <person name="Park H.-J."/>
            <person name="Ramirez L."/>
            <person name="Alfaro M."/>
            <person name="Sun H."/>
            <person name="Tritt A."/>
            <person name="Yoshinaga Y."/>
            <person name="Zwiers L.-H."/>
            <person name="Turgeon B.G."/>
            <person name="Goodwin S.B."/>
            <person name="Spatafora J.W."/>
            <person name="Crous P.W."/>
            <person name="Grigoriev I.V."/>
        </authorList>
    </citation>
    <scope>NUCLEOTIDE SEQUENCE</scope>
    <source>
        <strain evidence="1">CBS 394.84</strain>
    </source>
</reference>
<name>A0A9P4GS48_9PLEO</name>
<dbReference type="GeneID" id="63844750"/>
<organism evidence="1 2">
    <name type="scientific">Cucurbitaria berberidis CBS 394.84</name>
    <dbReference type="NCBI Taxonomy" id="1168544"/>
    <lineage>
        <taxon>Eukaryota</taxon>
        <taxon>Fungi</taxon>
        <taxon>Dikarya</taxon>
        <taxon>Ascomycota</taxon>
        <taxon>Pezizomycotina</taxon>
        <taxon>Dothideomycetes</taxon>
        <taxon>Pleosporomycetidae</taxon>
        <taxon>Pleosporales</taxon>
        <taxon>Pleosporineae</taxon>
        <taxon>Cucurbitariaceae</taxon>
        <taxon>Cucurbitaria</taxon>
    </lineage>
</organism>
<dbReference type="RefSeq" id="XP_040792624.1">
    <property type="nucleotide sequence ID" value="XM_040927497.1"/>
</dbReference>
<dbReference type="Proteomes" id="UP000800039">
    <property type="component" value="Unassembled WGS sequence"/>
</dbReference>
<evidence type="ECO:0000313" key="2">
    <source>
        <dbReference type="Proteomes" id="UP000800039"/>
    </source>
</evidence>